<evidence type="ECO:0000313" key="3">
    <source>
        <dbReference type="Proteomes" id="UP000006352"/>
    </source>
</evidence>
<dbReference type="AlphaFoldDB" id="J4H5H2"/>
<dbReference type="RefSeq" id="XP_012186017.1">
    <property type="nucleotide sequence ID" value="XM_012330627.1"/>
</dbReference>
<dbReference type="InParanoid" id="J4H5H2"/>
<feature type="compositionally biased region" description="Pro residues" evidence="1">
    <location>
        <begin position="47"/>
        <end position="63"/>
    </location>
</feature>
<feature type="region of interest" description="Disordered" evidence="1">
    <location>
        <begin position="38"/>
        <end position="113"/>
    </location>
</feature>
<proteinExistence type="predicted"/>
<evidence type="ECO:0000313" key="2">
    <source>
        <dbReference type="EMBL" id="CCM06734.1"/>
    </source>
</evidence>
<dbReference type="OrthoDB" id="2728997at2759"/>
<reference evidence="2 3" key="1">
    <citation type="journal article" date="2012" name="Appl. Environ. Microbiol.">
        <title>Short-read sequencing for genomic analysis of the brown rot fungus Fibroporia radiculosa.</title>
        <authorList>
            <person name="Tang J.D."/>
            <person name="Perkins A.D."/>
            <person name="Sonstegard T.S."/>
            <person name="Schroeder S.G."/>
            <person name="Burgess S.C."/>
            <person name="Diehl S.V."/>
        </authorList>
    </citation>
    <scope>NUCLEOTIDE SEQUENCE [LARGE SCALE GENOMIC DNA]</scope>
    <source>
        <strain evidence="2 3">TFFH 294</strain>
    </source>
</reference>
<protein>
    <submittedName>
        <fullName evidence="2">Uncharacterized protein</fullName>
    </submittedName>
</protein>
<dbReference type="HOGENOM" id="CLU_1740555_0_0_1"/>
<dbReference type="Proteomes" id="UP000006352">
    <property type="component" value="Unassembled WGS sequence"/>
</dbReference>
<accession>J4H5H2</accession>
<dbReference type="GeneID" id="24101634"/>
<evidence type="ECO:0000256" key="1">
    <source>
        <dbReference type="SAM" id="MobiDB-lite"/>
    </source>
</evidence>
<gene>
    <name evidence="2" type="ORF">FIBRA_09028</name>
</gene>
<keyword evidence="3" id="KW-1185">Reference proteome</keyword>
<name>J4H5H2_9APHY</name>
<sequence>MYKDQSNIAYHSQDKALRLLLATTSTTQVSTGVRVRVRVKGDTLTVPVPPEPKPEPPRSPVDPNPEEDPTDRHPNNPEDNNPEPSNQEDKGDMSDNNSGAVNKPNQFEGDKGKSKEFLDKLYLYFAGNSKKIQTDKDKVQYALSYIKRPA</sequence>
<dbReference type="EMBL" id="HE797474">
    <property type="protein sequence ID" value="CCM06734.1"/>
    <property type="molecule type" value="Genomic_DNA"/>
</dbReference>
<feature type="compositionally biased region" description="Polar residues" evidence="1">
    <location>
        <begin position="94"/>
        <end position="105"/>
    </location>
</feature>
<organism evidence="2 3">
    <name type="scientific">Fibroporia radiculosa</name>
    <dbReference type="NCBI Taxonomy" id="599839"/>
    <lineage>
        <taxon>Eukaryota</taxon>
        <taxon>Fungi</taxon>
        <taxon>Dikarya</taxon>
        <taxon>Basidiomycota</taxon>
        <taxon>Agaricomycotina</taxon>
        <taxon>Agaricomycetes</taxon>
        <taxon>Polyporales</taxon>
        <taxon>Fibroporiaceae</taxon>
        <taxon>Fibroporia</taxon>
    </lineage>
</organism>